<dbReference type="OrthoDB" id="5966306at2"/>
<dbReference type="Proteomes" id="UP000295645">
    <property type="component" value="Unassembled WGS sequence"/>
</dbReference>
<organism evidence="2 3">
    <name type="scientific">Luteibacter rhizovicinus</name>
    <dbReference type="NCBI Taxonomy" id="242606"/>
    <lineage>
        <taxon>Bacteria</taxon>
        <taxon>Pseudomonadati</taxon>
        <taxon>Pseudomonadota</taxon>
        <taxon>Gammaproteobacteria</taxon>
        <taxon>Lysobacterales</taxon>
        <taxon>Rhodanobacteraceae</taxon>
        <taxon>Luteibacter</taxon>
    </lineage>
</organism>
<feature type="signal peptide" evidence="1">
    <location>
        <begin position="1"/>
        <end position="23"/>
    </location>
</feature>
<sequence>MRRSMWRLVVVGMLCAAGADAYAGQVPVTPPFALPDATAHKGVVDDSWVIAPRHLTHATLAAIKNYADEGDIAAGVSLRYHIEGADWIVADVFVYPAGQGDTARMLKQASEDFRESIAYAERQSIYKNIWWGEETPYTVVLHDGAKLAGLFLPLVFDAQEDMLTSRTYLFYRKLYFLKVRLSTTVEAVDSLAEIADGFVHDIADGLDIVSAGTCGRQFDLQLLPAGQTLPADMPDGVSQDGFRAMLRTQPGKTAYGTQMAKALALAAKRQRALGCTNLEYRPPTDDTERAVLHLGFGPDDWGASARP</sequence>
<proteinExistence type="predicted"/>
<dbReference type="RefSeq" id="WP_132142287.1">
    <property type="nucleotide sequence ID" value="NZ_SMCS01000002.1"/>
</dbReference>
<comment type="caution">
    <text evidence="2">The sequence shown here is derived from an EMBL/GenBank/DDBJ whole genome shotgun (WGS) entry which is preliminary data.</text>
</comment>
<evidence type="ECO:0000313" key="2">
    <source>
        <dbReference type="EMBL" id="TCV96069.1"/>
    </source>
</evidence>
<dbReference type="EMBL" id="SMCS01000002">
    <property type="protein sequence ID" value="TCV96069.1"/>
    <property type="molecule type" value="Genomic_DNA"/>
</dbReference>
<reference evidence="2 3" key="1">
    <citation type="submission" date="2019-03" db="EMBL/GenBank/DDBJ databases">
        <title>Above-ground endophytic microbial communities from plants in different locations in the United States.</title>
        <authorList>
            <person name="Frank C."/>
        </authorList>
    </citation>
    <scope>NUCLEOTIDE SEQUENCE [LARGE SCALE GENOMIC DNA]</scope>
    <source>
        <strain evidence="2 3">LP_13_YM</strain>
    </source>
</reference>
<name>A0A4V2W4I5_9GAMM</name>
<dbReference type="AlphaFoldDB" id="A0A4V2W4I5"/>
<feature type="chain" id="PRO_5020362841" evidence="1">
    <location>
        <begin position="24"/>
        <end position="307"/>
    </location>
</feature>
<gene>
    <name evidence="2" type="ORF">EC912_102418</name>
</gene>
<protein>
    <submittedName>
        <fullName evidence="2">Uncharacterized protein</fullName>
    </submittedName>
</protein>
<evidence type="ECO:0000256" key="1">
    <source>
        <dbReference type="SAM" id="SignalP"/>
    </source>
</evidence>
<keyword evidence="3" id="KW-1185">Reference proteome</keyword>
<accession>A0A4V2W4I5</accession>
<keyword evidence="1" id="KW-0732">Signal</keyword>
<evidence type="ECO:0000313" key="3">
    <source>
        <dbReference type="Proteomes" id="UP000295645"/>
    </source>
</evidence>